<keyword evidence="1" id="KW-0472">Membrane</keyword>
<feature type="transmembrane region" description="Helical" evidence="1">
    <location>
        <begin position="53"/>
        <end position="72"/>
    </location>
</feature>
<dbReference type="AlphaFoldDB" id="A0A1I8BKA6"/>
<reference evidence="3" key="1">
    <citation type="submission" date="2016-11" db="UniProtKB">
        <authorList>
            <consortium name="WormBaseParasite"/>
        </authorList>
    </citation>
    <scope>IDENTIFICATION</scope>
</reference>
<sequence>MSEHISSSLNNSSQLIQIFCNSISLIELLIHLILLPISIIFVFLIVRTSLLHWNLKFILLWQCFCNLIYGVSRYFQNILAFENAFQQAYSESVLNVTLGTLVTLYGSLFLGLMEIAVNFIYRIYSFTMTVSIRMAVSITYIMAPREGFHPILNIHLKQLLKKFRKKFLKLNLAKVGDVETSSTKAIPLNIDGSLLIIEECTDLSQKHFEILKQLWK</sequence>
<accession>A0A1I8BKA6</accession>
<evidence type="ECO:0000313" key="3">
    <source>
        <dbReference type="WBParaSite" id="MhA1_Contig264.frz3.gene1"/>
    </source>
</evidence>
<dbReference type="WBParaSite" id="MhA1_Contig264.frz3.gene1">
    <property type="protein sequence ID" value="MhA1_Contig264.frz3.gene1"/>
    <property type="gene ID" value="MhA1_Contig264.frz3.gene1"/>
</dbReference>
<name>A0A1I8BKA6_MELHA</name>
<keyword evidence="2" id="KW-1185">Reference proteome</keyword>
<evidence type="ECO:0000256" key="1">
    <source>
        <dbReference type="SAM" id="Phobius"/>
    </source>
</evidence>
<dbReference type="Proteomes" id="UP000095281">
    <property type="component" value="Unplaced"/>
</dbReference>
<keyword evidence="1" id="KW-1133">Transmembrane helix</keyword>
<feature type="transmembrane region" description="Helical" evidence="1">
    <location>
        <begin position="28"/>
        <end position="46"/>
    </location>
</feature>
<organism evidence="2 3">
    <name type="scientific">Meloidogyne hapla</name>
    <name type="common">Root-knot nematode worm</name>
    <dbReference type="NCBI Taxonomy" id="6305"/>
    <lineage>
        <taxon>Eukaryota</taxon>
        <taxon>Metazoa</taxon>
        <taxon>Ecdysozoa</taxon>
        <taxon>Nematoda</taxon>
        <taxon>Chromadorea</taxon>
        <taxon>Rhabditida</taxon>
        <taxon>Tylenchina</taxon>
        <taxon>Tylenchomorpha</taxon>
        <taxon>Tylenchoidea</taxon>
        <taxon>Meloidogynidae</taxon>
        <taxon>Meloidogyninae</taxon>
        <taxon>Meloidogyne</taxon>
    </lineage>
</organism>
<keyword evidence="1" id="KW-0812">Transmembrane</keyword>
<feature type="transmembrane region" description="Helical" evidence="1">
    <location>
        <begin position="92"/>
        <end position="112"/>
    </location>
</feature>
<evidence type="ECO:0000313" key="2">
    <source>
        <dbReference type="Proteomes" id="UP000095281"/>
    </source>
</evidence>
<proteinExistence type="predicted"/>
<protein>
    <submittedName>
        <fullName evidence="3">Uncharacterized protein</fullName>
    </submittedName>
</protein>